<reference evidence="6" key="1">
    <citation type="thesis" date="2020" institute="ProQuest LLC" country="789 East Eisenhower Parkway, Ann Arbor, MI, USA">
        <title>Comparative Genomics and Chromosome Evolution.</title>
        <authorList>
            <person name="Mudd A.B."/>
        </authorList>
    </citation>
    <scope>NUCLEOTIDE SEQUENCE</scope>
    <source>
        <strain evidence="6">Female2</strain>
        <tissue evidence="6">Blood</tissue>
    </source>
</reference>
<evidence type="ECO:0000256" key="3">
    <source>
        <dbReference type="ARBA" id="ARBA00022553"/>
    </source>
</evidence>
<keyword evidence="7" id="KW-1185">Reference proteome</keyword>
<feature type="region of interest" description="Disordered" evidence="5">
    <location>
        <begin position="459"/>
        <end position="479"/>
    </location>
</feature>
<dbReference type="GO" id="GO:0003779">
    <property type="term" value="F:actin binding"/>
    <property type="evidence" value="ECO:0007669"/>
    <property type="project" value="TreeGrafter"/>
</dbReference>
<evidence type="ECO:0000313" key="7">
    <source>
        <dbReference type="Proteomes" id="UP000812440"/>
    </source>
</evidence>
<feature type="compositionally biased region" description="Polar residues" evidence="5">
    <location>
        <begin position="614"/>
        <end position="624"/>
    </location>
</feature>
<comment type="similarity">
    <text evidence="4">Belongs to the synaptopodin family.</text>
</comment>
<dbReference type="GO" id="GO:0015629">
    <property type="term" value="C:actin cytoskeleton"/>
    <property type="evidence" value="ECO:0007669"/>
    <property type="project" value="TreeGrafter"/>
</dbReference>
<feature type="compositionally biased region" description="Polar residues" evidence="5">
    <location>
        <begin position="638"/>
        <end position="651"/>
    </location>
</feature>
<evidence type="ECO:0000256" key="5">
    <source>
        <dbReference type="SAM" id="MobiDB-lite"/>
    </source>
</evidence>
<evidence type="ECO:0000256" key="2">
    <source>
        <dbReference type="ARBA" id="ARBA00022490"/>
    </source>
</evidence>
<evidence type="ECO:0000256" key="1">
    <source>
        <dbReference type="ARBA" id="ARBA00004496"/>
    </source>
</evidence>
<feature type="compositionally biased region" description="Basic and acidic residues" evidence="5">
    <location>
        <begin position="253"/>
        <end position="268"/>
    </location>
</feature>
<feature type="region of interest" description="Disordered" evidence="5">
    <location>
        <begin position="253"/>
        <end position="287"/>
    </location>
</feature>
<dbReference type="Proteomes" id="UP000812440">
    <property type="component" value="Chromosome 3"/>
</dbReference>
<accession>A0A8T2J6E5</accession>
<protein>
    <recommendedName>
        <fullName evidence="8">Synaptopodin</fullName>
    </recommendedName>
</protein>
<feature type="region of interest" description="Disordered" evidence="5">
    <location>
        <begin position="557"/>
        <end position="584"/>
    </location>
</feature>
<comment type="subcellular location">
    <subcellularLocation>
        <location evidence="1">Cytoplasm</location>
    </subcellularLocation>
</comment>
<gene>
    <name evidence="6" type="ORF">GDO86_005211</name>
</gene>
<dbReference type="OrthoDB" id="8943025at2759"/>
<dbReference type="PANTHER" id="PTHR24217:SF13">
    <property type="entry name" value="SYNAPTOPODIN"/>
    <property type="match status" value="1"/>
</dbReference>
<name>A0A8T2J6E5_9PIPI</name>
<feature type="region of interest" description="Disordered" evidence="5">
    <location>
        <begin position="603"/>
        <end position="696"/>
    </location>
</feature>
<dbReference type="GO" id="GO:0030018">
    <property type="term" value="C:Z disc"/>
    <property type="evidence" value="ECO:0007669"/>
    <property type="project" value="TreeGrafter"/>
</dbReference>
<dbReference type="GO" id="GO:0005634">
    <property type="term" value="C:nucleus"/>
    <property type="evidence" value="ECO:0007669"/>
    <property type="project" value="TreeGrafter"/>
</dbReference>
<keyword evidence="2" id="KW-0963">Cytoplasm</keyword>
<evidence type="ECO:0008006" key="8">
    <source>
        <dbReference type="Google" id="ProtNLM"/>
    </source>
</evidence>
<organism evidence="6 7">
    <name type="scientific">Hymenochirus boettgeri</name>
    <name type="common">Congo dwarf clawed frog</name>
    <dbReference type="NCBI Taxonomy" id="247094"/>
    <lineage>
        <taxon>Eukaryota</taxon>
        <taxon>Metazoa</taxon>
        <taxon>Chordata</taxon>
        <taxon>Craniata</taxon>
        <taxon>Vertebrata</taxon>
        <taxon>Euteleostomi</taxon>
        <taxon>Amphibia</taxon>
        <taxon>Batrachia</taxon>
        <taxon>Anura</taxon>
        <taxon>Pipoidea</taxon>
        <taxon>Pipidae</taxon>
        <taxon>Pipinae</taxon>
        <taxon>Hymenochirus</taxon>
    </lineage>
</organism>
<evidence type="ECO:0000313" key="6">
    <source>
        <dbReference type="EMBL" id="KAG8438938.1"/>
    </source>
</evidence>
<dbReference type="AlphaFoldDB" id="A0A8T2J6E5"/>
<feature type="compositionally biased region" description="Basic and acidic residues" evidence="5">
    <location>
        <begin position="15"/>
        <end position="34"/>
    </location>
</feature>
<evidence type="ECO:0000256" key="4">
    <source>
        <dbReference type="ARBA" id="ARBA00038161"/>
    </source>
</evidence>
<dbReference type="PANTHER" id="PTHR24217">
    <property type="entry name" value="PUTATIVE-RELATED"/>
    <property type="match status" value="1"/>
</dbReference>
<dbReference type="InterPro" id="IPR051976">
    <property type="entry name" value="Synaptopodin_domain"/>
</dbReference>
<feature type="region of interest" description="Disordered" evidence="5">
    <location>
        <begin position="507"/>
        <end position="530"/>
    </location>
</feature>
<feature type="compositionally biased region" description="Polar residues" evidence="5">
    <location>
        <begin position="686"/>
        <end position="696"/>
    </location>
</feature>
<feature type="compositionally biased region" description="Low complexity" evidence="5">
    <location>
        <begin position="564"/>
        <end position="579"/>
    </location>
</feature>
<keyword evidence="3" id="KW-0597">Phosphoprotein</keyword>
<proteinExistence type="inferred from homology"/>
<dbReference type="GO" id="GO:0032233">
    <property type="term" value="P:positive regulation of actin filament bundle assembly"/>
    <property type="evidence" value="ECO:0007669"/>
    <property type="project" value="TreeGrafter"/>
</dbReference>
<sequence>MAETSSDTGYAEETENIREDDLKGLEFPPIDERAPSPSASEDDQQVFLSSDLKENLKVSDTNGLVKEIMEEIIPTVKSDQNKQCSEIHLTLSKPINVANRTAKPFGTQTPIMNDKPLPEKSSLIDLPPPPTYAETLSSPPPATRIRSPPAYSALYPGDPQLTSPVCEVVNHREVRVSPQPKSGILDSISSRRGPKKSMFTFIEKPKMAPNPDLLSMVQTADEKRLKQNKHCPIHSEEESFALGAEACNFQDTKPSRARDNVDSTEKVSDWSTSLKSPGVRAKPPPVPIQTLTEATGKGAELFARRQSRMERFVVESPTPFNSTRTPSPTMSLPPSWKYVSNAQTPPPYNHHSKFNQRSPKAVMVSPVQNIATENVQAQKELELSKRQPYQLQSSLFILSPSKDPLSSLPKAAPPPKPMVSESYRLTRQSSCPASPVVPSPTMYSPTYFNSIRSPSAVSSGSDIPTNFGRRTPTNQVSPVSPVPFSNAGIMSQRAKAVIQAPRPTFSARSAGLESQKSKDLGSPSPVSRVFQHRGSLDGWRSSPLSFLPCYEEGNGIQSPVQPYRSLSPSWSERSPSPLRAENDLKVGKHMKALIARNIINAAKRKSASPCGVLSPQSPTPNNGVWSPKIDNGAPLPETPSSRQSPTGSEISLESEDSGTKSPGFRSYPLSPRGWYGSLRQKRDSLPRSSPFTPYTP</sequence>
<dbReference type="EMBL" id="JAACNH010000006">
    <property type="protein sequence ID" value="KAG8438938.1"/>
    <property type="molecule type" value="Genomic_DNA"/>
</dbReference>
<comment type="caution">
    <text evidence="6">The sequence shown here is derived from an EMBL/GenBank/DDBJ whole genome shotgun (WGS) entry which is preliminary data.</text>
</comment>
<feature type="region of interest" description="Disordered" evidence="5">
    <location>
        <begin position="1"/>
        <end position="51"/>
    </location>
</feature>